<keyword evidence="9" id="KW-0539">Nucleus</keyword>
<dbReference type="Gene3D" id="3.20.20.70">
    <property type="entry name" value="Aldolase class I"/>
    <property type="match status" value="1"/>
</dbReference>
<dbReference type="GO" id="GO:0008094">
    <property type="term" value="F:ATP-dependent activity, acting on DNA"/>
    <property type="evidence" value="ECO:0007669"/>
    <property type="project" value="TreeGrafter"/>
</dbReference>
<dbReference type="InterPro" id="IPR014001">
    <property type="entry name" value="Helicase_ATP-bd"/>
</dbReference>
<dbReference type="InterPro" id="IPR000330">
    <property type="entry name" value="SNF2_N"/>
</dbReference>
<dbReference type="SMART" id="SM00910">
    <property type="entry name" value="HIRAN"/>
    <property type="match status" value="1"/>
</dbReference>
<dbReference type="Pfam" id="PF00176">
    <property type="entry name" value="SNF2-rel_dom"/>
    <property type="match status" value="1"/>
</dbReference>
<dbReference type="SMART" id="SM00487">
    <property type="entry name" value="DEXDc"/>
    <property type="match status" value="1"/>
</dbReference>
<dbReference type="PROSITE" id="PS50089">
    <property type="entry name" value="ZF_RING_2"/>
    <property type="match status" value="1"/>
</dbReference>
<evidence type="ECO:0000256" key="10">
    <source>
        <dbReference type="PROSITE-ProRule" id="PRU00175"/>
    </source>
</evidence>
<keyword evidence="2" id="KW-0479">Metal-binding</keyword>
<dbReference type="SMART" id="SM00490">
    <property type="entry name" value="HELICc"/>
    <property type="match status" value="1"/>
</dbReference>
<evidence type="ECO:0000313" key="17">
    <source>
        <dbReference type="EMBL" id="CAL4782303.1"/>
    </source>
</evidence>
<evidence type="ECO:0000256" key="7">
    <source>
        <dbReference type="ARBA" id="ARBA00022833"/>
    </source>
</evidence>
<feature type="region of interest" description="Disordered" evidence="11">
    <location>
        <begin position="437"/>
        <end position="462"/>
    </location>
</feature>
<evidence type="ECO:0000256" key="6">
    <source>
        <dbReference type="ARBA" id="ARBA00022806"/>
    </source>
</evidence>
<dbReference type="Pfam" id="PF00682">
    <property type="entry name" value="HMGL-like"/>
    <property type="match status" value="1"/>
</dbReference>
<feature type="domain" description="RING-type" evidence="12">
    <location>
        <begin position="1146"/>
        <end position="1188"/>
    </location>
</feature>
<dbReference type="GO" id="GO:0005524">
    <property type="term" value="F:ATP binding"/>
    <property type="evidence" value="ECO:0007669"/>
    <property type="project" value="UniProtKB-KW"/>
</dbReference>
<dbReference type="Gene3D" id="3.40.50.10810">
    <property type="entry name" value="Tandem AAA-ATPase domain"/>
    <property type="match status" value="1"/>
</dbReference>
<dbReference type="InterPro" id="IPR038718">
    <property type="entry name" value="SNF2-like_sf"/>
</dbReference>
<dbReference type="PROSITE" id="PS51192">
    <property type="entry name" value="HELICASE_ATP_BIND_1"/>
    <property type="match status" value="1"/>
</dbReference>
<dbReference type="GO" id="GO:0016818">
    <property type="term" value="F:hydrolase activity, acting on acid anhydrides, in phosphorus-containing anhydrides"/>
    <property type="evidence" value="ECO:0007669"/>
    <property type="project" value="InterPro"/>
</dbReference>
<comment type="caution">
    <text evidence="16">The sequence shown here is derived from an EMBL/GenBank/DDBJ whole genome shotgun (WGS) entry which is preliminary data.</text>
</comment>
<accession>A0A9P1CRI1</accession>
<keyword evidence="7" id="KW-0862">Zinc</keyword>
<reference evidence="17 18" key="2">
    <citation type="submission" date="2024-05" db="EMBL/GenBank/DDBJ databases">
        <authorList>
            <person name="Chen Y."/>
            <person name="Shah S."/>
            <person name="Dougan E. K."/>
            <person name="Thang M."/>
            <person name="Chan C."/>
        </authorList>
    </citation>
    <scope>NUCLEOTIDE SEQUENCE [LARGE SCALE GENOMIC DNA]</scope>
</reference>
<dbReference type="InterPro" id="IPR049730">
    <property type="entry name" value="SNF2/RAD54-like_C"/>
</dbReference>
<dbReference type="InterPro" id="IPR001841">
    <property type="entry name" value="Znf_RING"/>
</dbReference>
<gene>
    <name evidence="16" type="ORF">C1SCF055_LOCUS21600</name>
</gene>
<dbReference type="PANTHER" id="PTHR45626">
    <property type="entry name" value="TRANSCRIPTION TERMINATION FACTOR 2-RELATED"/>
    <property type="match status" value="1"/>
</dbReference>
<dbReference type="SMART" id="SM01197">
    <property type="entry name" value="FANCL_C"/>
    <property type="match status" value="1"/>
</dbReference>
<evidence type="ECO:0000256" key="1">
    <source>
        <dbReference type="ARBA" id="ARBA00004123"/>
    </source>
</evidence>
<dbReference type="EMBL" id="CAMXCT010002020">
    <property type="protein sequence ID" value="CAI3994991.1"/>
    <property type="molecule type" value="Genomic_DNA"/>
</dbReference>
<dbReference type="SUPFAM" id="SSF52540">
    <property type="entry name" value="P-loop containing nucleoside triphosphate hydrolases"/>
    <property type="match status" value="2"/>
</dbReference>
<dbReference type="SUPFAM" id="SSF51569">
    <property type="entry name" value="Aldolase"/>
    <property type="match status" value="1"/>
</dbReference>
<proteinExistence type="predicted"/>
<dbReference type="InterPro" id="IPR000891">
    <property type="entry name" value="PYR_CT"/>
</dbReference>
<dbReference type="EMBL" id="CAMXCT020002020">
    <property type="protein sequence ID" value="CAL1148366.1"/>
    <property type="molecule type" value="Genomic_DNA"/>
</dbReference>
<protein>
    <submittedName>
        <fullName evidence="17">SWI/SNF-related matrix-associated actin-dependent regulator of chromatin subfamily A member 3-like 1</fullName>
    </submittedName>
</protein>
<evidence type="ECO:0000259" key="14">
    <source>
        <dbReference type="PROSITE" id="PS51192"/>
    </source>
</evidence>
<dbReference type="InterPro" id="IPR001650">
    <property type="entry name" value="Helicase_C-like"/>
</dbReference>
<evidence type="ECO:0000256" key="9">
    <source>
        <dbReference type="ARBA" id="ARBA00023242"/>
    </source>
</evidence>
<dbReference type="Pfam" id="PF00271">
    <property type="entry name" value="Helicase_C"/>
    <property type="match status" value="1"/>
</dbReference>
<dbReference type="InterPro" id="IPR013785">
    <property type="entry name" value="Aldolase_TIM"/>
</dbReference>
<sequence length="1391" mass="151249">MEVLNLGRPAAKREEIGRCLAGHGSSGEAKGTDLRIAPRLTAVTVSKGETFSRENGREATFGKGDQGHLEDVVMQLLRSLQEALFGPYFLVFRQMRKRYFSQASSLDLGIKEHAPGCVFPVLVPNAKGLQAALAAGAKEVTLLAAASDTFAQRNTNCTVEENLQRAKAVLEAAKEAQCAVRAAISVCLGCPYKGEVSPKRVAQVACRLLEDGCEEVVVCEAQLQQRGGYFGVDPPVIYKDTIGTGTAASVWRLLEALEGSGVPMEKVGVHFHDTYGQAVANTLAALQFGVAKVDAAVGGVGGCPFAGPGVSGNVATEDVVQLLHGLGVETGLDLLQLSEAGQWLSSHVLQKGNGSRAGPATLRRHAPGAQPRPETAAASGFSSGPLKGLRVLEAIDETKLAHGGVGPGLVAGGWTGATLAYFGAEVVKVRAARKRSRAAPAPTVPPRVVRRRVTSKQPEADAPVEICSSQEEPSGLQAAAARTELELSTEAFRASSVTVNTAPDTAVPEAEPAPEDVAEERWFLALGSKIVGVQHYDGVVSDRESVVLRRQPANIYDPNAIQVLNIRGEQIGHVPREMASLLAPVMDRFDDGTGQLRVEGHIPRGSGNMYSIPVRLQIFGQANDANGSASSSAPRILRDLGQRLQRTYCSAARGAVEVLQAPEEGTPVQELTPQMWRQINGGKQGAKIAKVGPSMQDIIERELEEIFRQPGGYEGCPLAEQPAGLKTDLYPHQLKALHWMIQQAAWVLAKGQPRQERSLTVAEKLADVVDRGDSAVPAVKGKKKTETSTAQTFFWTKDTSKGYVIYKNLATNSAFRQAPKLPRGGILADDMGLGKTITTIALMLAKMDDAKRSCRGTGQNLVVCPLSVLYNWSEQLKLHAPGLKTRDRSAGSFLLHDVTLTTYDIVRSELKDSSTGLGSVKWYRAVLDEAHVIKGHKQATAQAVFQLVKAECKWCLSGTPIQNSAEDLYSLARFLKLEPFDQFDWFNRTILRPLKNRDAVGFERLQVLLRSWCLRRTKAMRIKDPNSGQERPLLLLPPKSVEVCRVPLESGDRVLYDRLFNCASERVKEMESRSQLGQNFSQVLSLLTRLRQLCCSTTLLPEKLLSELANGTGDVDRVFQAAVQALGSSRVEDLLRNLAEAQEDDCSICMEPTCDIVARCGHVFHRSCIETALRQLGRAGQGQCPLCRYVIKKSELLEKPAELELVEGDETSATGAASGSKIRALAVVATGAVIAFLQENIIQKKDPQGKNHKAVIFSQFTAVLDLIQSELKSQQWPFVRLDGQMKHDARVHAQQSFAGHPHIQVMLCSLKAAGTGLNLTAADHVLLIDPWWNPAVEDQAIDRLHRLGQRRPVRALRFVAERTVEDHFPWELDGISWVLRKSWRNHGKSDI</sequence>
<evidence type="ECO:0000256" key="4">
    <source>
        <dbReference type="ARBA" id="ARBA00022771"/>
    </source>
</evidence>
<dbReference type="SMART" id="SM00184">
    <property type="entry name" value="RING"/>
    <property type="match status" value="1"/>
</dbReference>
<keyword evidence="8" id="KW-0067">ATP-binding</keyword>
<keyword evidence="3" id="KW-0547">Nucleotide-binding</keyword>
<feature type="domain" description="Helicase ATP-binding" evidence="14">
    <location>
        <begin position="816"/>
        <end position="978"/>
    </location>
</feature>
<dbReference type="GO" id="GO:0004386">
    <property type="term" value="F:helicase activity"/>
    <property type="evidence" value="ECO:0007669"/>
    <property type="project" value="UniProtKB-KW"/>
</dbReference>
<evidence type="ECO:0000259" key="12">
    <source>
        <dbReference type="PROSITE" id="PS50089"/>
    </source>
</evidence>
<dbReference type="Gene3D" id="3.40.50.300">
    <property type="entry name" value="P-loop containing nucleotide triphosphate hydrolases"/>
    <property type="match status" value="1"/>
</dbReference>
<dbReference type="GO" id="GO:0006281">
    <property type="term" value="P:DNA repair"/>
    <property type="evidence" value="ECO:0007669"/>
    <property type="project" value="TreeGrafter"/>
</dbReference>
<dbReference type="CDD" id="cd18793">
    <property type="entry name" value="SF2_C_SNF"/>
    <property type="match status" value="1"/>
</dbReference>
<reference evidence="16" key="1">
    <citation type="submission" date="2022-10" db="EMBL/GenBank/DDBJ databases">
        <authorList>
            <person name="Chen Y."/>
            <person name="Dougan E. K."/>
            <person name="Chan C."/>
            <person name="Rhodes N."/>
            <person name="Thang M."/>
        </authorList>
    </citation>
    <scope>NUCLEOTIDE SEQUENCE</scope>
</reference>
<feature type="domain" description="Pyruvate carboxyltransferase" evidence="13">
    <location>
        <begin position="45"/>
        <end position="338"/>
    </location>
</feature>
<dbReference type="InterPro" id="IPR050628">
    <property type="entry name" value="SNF2_RAD54_helicase_TF"/>
</dbReference>
<dbReference type="GO" id="GO:0003676">
    <property type="term" value="F:nucleic acid binding"/>
    <property type="evidence" value="ECO:0007669"/>
    <property type="project" value="InterPro"/>
</dbReference>
<name>A0A9P1CRI1_9DINO</name>
<comment type="subcellular location">
    <subcellularLocation>
        <location evidence="1">Nucleus</location>
    </subcellularLocation>
</comment>
<dbReference type="Pfam" id="PF08797">
    <property type="entry name" value="HIRAN"/>
    <property type="match status" value="1"/>
</dbReference>
<keyword evidence="5" id="KW-0378">Hydrolase</keyword>
<dbReference type="Proteomes" id="UP001152797">
    <property type="component" value="Unassembled WGS sequence"/>
</dbReference>
<dbReference type="CDD" id="cd18008">
    <property type="entry name" value="DEXDc_SHPRH-like"/>
    <property type="match status" value="1"/>
</dbReference>
<evidence type="ECO:0000256" key="3">
    <source>
        <dbReference type="ARBA" id="ARBA00022741"/>
    </source>
</evidence>
<feature type="region of interest" description="Disordered" evidence="11">
    <location>
        <begin position="352"/>
        <end position="382"/>
    </location>
</feature>
<evidence type="ECO:0000256" key="11">
    <source>
        <dbReference type="SAM" id="MobiDB-lite"/>
    </source>
</evidence>
<evidence type="ECO:0000259" key="15">
    <source>
        <dbReference type="PROSITE" id="PS51194"/>
    </source>
</evidence>
<dbReference type="PROSITE" id="PS51194">
    <property type="entry name" value="HELICASE_CTER"/>
    <property type="match status" value="1"/>
</dbReference>
<dbReference type="PANTHER" id="PTHR45626:SF17">
    <property type="entry name" value="HELICASE-LIKE TRANSCRIPTION FACTOR"/>
    <property type="match status" value="1"/>
</dbReference>
<keyword evidence="18" id="KW-1185">Reference proteome</keyword>
<evidence type="ECO:0000259" key="13">
    <source>
        <dbReference type="PROSITE" id="PS50991"/>
    </source>
</evidence>
<evidence type="ECO:0000256" key="2">
    <source>
        <dbReference type="ARBA" id="ARBA00022723"/>
    </source>
</evidence>
<organism evidence="16">
    <name type="scientific">Cladocopium goreaui</name>
    <dbReference type="NCBI Taxonomy" id="2562237"/>
    <lineage>
        <taxon>Eukaryota</taxon>
        <taxon>Sar</taxon>
        <taxon>Alveolata</taxon>
        <taxon>Dinophyceae</taxon>
        <taxon>Suessiales</taxon>
        <taxon>Symbiodiniaceae</taxon>
        <taxon>Cladocopium</taxon>
    </lineage>
</organism>
<feature type="domain" description="Helicase C-terminal" evidence="15">
    <location>
        <begin position="1236"/>
        <end position="1391"/>
    </location>
</feature>
<keyword evidence="4 10" id="KW-0863">Zinc-finger</keyword>
<dbReference type="SUPFAM" id="SSF57850">
    <property type="entry name" value="RING/U-box"/>
    <property type="match status" value="1"/>
</dbReference>
<dbReference type="InterPro" id="IPR027417">
    <property type="entry name" value="P-loop_NTPase"/>
</dbReference>
<dbReference type="PROSITE" id="PS50991">
    <property type="entry name" value="PYR_CT"/>
    <property type="match status" value="1"/>
</dbReference>
<dbReference type="Pfam" id="PF13639">
    <property type="entry name" value="zf-RING_2"/>
    <property type="match status" value="1"/>
</dbReference>
<dbReference type="EMBL" id="CAMXCT030002020">
    <property type="protein sequence ID" value="CAL4782303.1"/>
    <property type="molecule type" value="Genomic_DNA"/>
</dbReference>
<dbReference type="InterPro" id="IPR014905">
    <property type="entry name" value="HIRAN"/>
</dbReference>
<dbReference type="Gene3D" id="3.30.40.10">
    <property type="entry name" value="Zinc/RING finger domain, C3HC4 (zinc finger)"/>
    <property type="match status" value="1"/>
</dbReference>
<dbReference type="OrthoDB" id="448448at2759"/>
<evidence type="ECO:0000256" key="5">
    <source>
        <dbReference type="ARBA" id="ARBA00022801"/>
    </source>
</evidence>
<dbReference type="Gene3D" id="3.30.70.2330">
    <property type="match status" value="1"/>
</dbReference>
<dbReference type="InterPro" id="IPR013083">
    <property type="entry name" value="Znf_RING/FYVE/PHD"/>
</dbReference>
<evidence type="ECO:0000313" key="16">
    <source>
        <dbReference type="EMBL" id="CAI3994991.1"/>
    </source>
</evidence>
<evidence type="ECO:0000256" key="8">
    <source>
        <dbReference type="ARBA" id="ARBA00022840"/>
    </source>
</evidence>
<keyword evidence="6" id="KW-0347">Helicase</keyword>
<dbReference type="GO" id="GO:0008270">
    <property type="term" value="F:zinc ion binding"/>
    <property type="evidence" value="ECO:0007669"/>
    <property type="project" value="UniProtKB-KW"/>
</dbReference>
<dbReference type="GO" id="GO:0005634">
    <property type="term" value="C:nucleus"/>
    <property type="evidence" value="ECO:0007669"/>
    <property type="project" value="UniProtKB-SubCell"/>
</dbReference>
<evidence type="ECO:0000313" key="18">
    <source>
        <dbReference type="Proteomes" id="UP001152797"/>
    </source>
</evidence>